<keyword evidence="1" id="KW-0812">Transmembrane</keyword>
<keyword evidence="3" id="KW-1185">Reference proteome</keyword>
<name>A0A1I5G689_9BACT</name>
<dbReference type="InterPro" id="IPR036259">
    <property type="entry name" value="MFS_trans_sf"/>
</dbReference>
<evidence type="ECO:0000313" key="2">
    <source>
        <dbReference type="EMBL" id="SFO31359.1"/>
    </source>
</evidence>
<gene>
    <name evidence="2" type="ORF">SAMN04488519_105220</name>
</gene>
<dbReference type="EMBL" id="FOVW01000005">
    <property type="protein sequence ID" value="SFO31359.1"/>
    <property type="molecule type" value="Genomic_DNA"/>
</dbReference>
<evidence type="ECO:0000256" key="1">
    <source>
        <dbReference type="SAM" id="Phobius"/>
    </source>
</evidence>
<keyword evidence="1" id="KW-1133">Transmembrane helix</keyword>
<feature type="transmembrane region" description="Helical" evidence="1">
    <location>
        <begin position="21"/>
        <end position="37"/>
    </location>
</feature>
<dbReference type="STRING" id="226506.SAMN04488519_105220"/>
<dbReference type="Proteomes" id="UP000199564">
    <property type="component" value="Unassembled WGS sequence"/>
</dbReference>
<reference evidence="3" key="1">
    <citation type="submission" date="2016-10" db="EMBL/GenBank/DDBJ databases">
        <authorList>
            <person name="Varghese N."/>
            <person name="Submissions S."/>
        </authorList>
    </citation>
    <scope>NUCLEOTIDE SEQUENCE [LARGE SCALE GENOMIC DNA]</scope>
    <source>
        <strain evidence="3">DSM 15282</strain>
    </source>
</reference>
<feature type="transmembrane region" description="Helical" evidence="1">
    <location>
        <begin position="134"/>
        <end position="154"/>
    </location>
</feature>
<dbReference type="Pfam" id="PF10011">
    <property type="entry name" value="DUF2254"/>
    <property type="match status" value="1"/>
</dbReference>
<sequence length="418" mass="47016">MKNNIRYYYSLLQERLWFKPLLFCIISVGSAFLAHIADNSFLDDMVPEIEEDSIEVLLNTISASMLVIAIFAVGSMLSAFSAASSSATPRSFPLIVSDDVSQNALSIFIGSFIYSIIATVAFKNDYFGKAGNFTLFILTLVVFAIVILTFLRWVDSISKLGRLGQTIQKVEKATKDSFLERKQRPYLGAKPLKSSKKGTPVFSKFIGHITHIHMDQVDEFTKEFDVDVIINCLPGSFCTPDQPLAYFQQKHKEEVELEKLINCFEIGLERSFLDDPRFGLIALSEIGSRALSPGINDPGTAIAIIKSHTRLFCEWFSKEDQESKSVIYDRIEVPPLSLSDMFEDAFRPIARDGAGTVEVMIWLQKSFSTLWNIGNQEAKELAILHSKTSFERAEKAISNIHDIESLKEKSLFFAHQKS</sequence>
<dbReference type="SUPFAM" id="SSF103473">
    <property type="entry name" value="MFS general substrate transporter"/>
    <property type="match status" value="1"/>
</dbReference>
<dbReference type="RefSeq" id="WP_091653479.1">
    <property type="nucleotide sequence ID" value="NZ_FOVW01000005.1"/>
</dbReference>
<organism evidence="2 3">
    <name type="scientific">Algoriphagus ornithinivorans</name>
    <dbReference type="NCBI Taxonomy" id="226506"/>
    <lineage>
        <taxon>Bacteria</taxon>
        <taxon>Pseudomonadati</taxon>
        <taxon>Bacteroidota</taxon>
        <taxon>Cytophagia</taxon>
        <taxon>Cytophagales</taxon>
        <taxon>Cyclobacteriaceae</taxon>
        <taxon>Algoriphagus</taxon>
    </lineage>
</organism>
<accession>A0A1I5G689</accession>
<proteinExistence type="predicted"/>
<dbReference type="InterPro" id="IPR018723">
    <property type="entry name" value="DUF2254_membrane"/>
</dbReference>
<protein>
    <submittedName>
        <fullName evidence="2">Uncharacterized membrane protein</fullName>
    </submittedName>
</protein>
<evidence type="ECO:0000313" key="3">
    <source>
        <dbReference type="Proteomes" id="UP000199564"/>
    </source>
</evidence>
<feature type="transmembrane region" description="Helical" evidence="1">
    <location>
        <begin position="104"/>
        <end position="122"/>
    </location>
</feature>
<feature type="transmembrane region" description="Helical" evidence="1">
    <location>
        <begin position="57"/>
        <end position="83"/>
    </location>
</feature>
<dbReference type="AlphaFoldDB" id="A0A1I5G689"/>
<keyword evidence="1" id="KW-0472">Membrane</keyword>